<organism evidence="1">
    <name type="scientific">Leptolyngbya sp. NK1-12</name>
    <dbReference type="NCBI Taxonomy" id="2547451"/>
    <lineage>
        <taxon>Bacteria</taxon>
        <taxon>Bacillati</taxon>
        <taxon>Cyanobacteriota</taxon>
        <taxon>Cyanophyceae</taxon>
        <taxon>Leptolyngbyales</taxon>
        <taxon>Leptolyngbyaceae</taxon>
        <taxon>Leptolyngbya group</taxon>
        <taxon>Leptolyngbya</taxon>
    </lineage>
</organism>
<name>A0AA96WLM8_9CYAN</name>
<proteinExistence type="predicted"/>
<gene>
    <name evidence="1" type="ORF">HJG54_33730</name>
</gene>
<accession>A0AA96WLM8</accession>
<dbReference type="EMBL" id="CP053587">
    <property type="protein sequence ID" value="WNZ27793.1"/>
    <property type="molecule type" value="Genomic_DNA"/>
</dbReference>
<evidence type="ECO:0000313" key="1">
    <source>
        <dbReference type="EMBL" id="WNZ27793.1"/>
    </source>
</evidence>
<dbReference type="AlphaFoldDB" id="A0AA96WLM8"/>
<protein>
    <submittedName>
        <fullName evidence="1">AbrB family transcriptional regulator</fullName>
    </submittedName>
</protein>
<sequence>MTDELNQAQVYVDANGSLVINAPFWKALGLARDTLIAHLKEGTLVLEKQSTIKQRLKARFSTLSKGKSLATELMAERRMEANRENDIW</sequence>
<dbReference type="RefSeq" id="WP_316436281.1">
    <property type="nucleotide sequence ID" value="NZ_CP053587.1"/>
</dbReference>
<reference evidence="1" key="1">
    <citation type="submission" date="2020-05" db="EMBL/GenBank/DDBJ databases">
        <authorList>
            <person name="Zhu T."/>
            <person name="Keshari N."/>
            <person name="Lu X."/>
        </authorList>
    </citation>
    <scope>NUCLEOTIDE SEQUENCE</scope>
    <source>
        <strain evidence="1">NK1-12</strain>
    </source>
</reference>